<protein>
    <submittedName>
        <fullName evidence="1">Uncharacterized protein</fullName>
    </submittedName>
</protein>
<dbReference type="Gene3D" id="3.40.1460.10">
    <property type="entry name" value="Nuclease A inhibitor-like"/>
    <property type="match status" value="1"/>
</dbReference>
<dbReference type="Proteomes" id="UP000218418">
    <property type="component" value="Chromosome"/>
</dbReference>
<name>A0A1Z4LWV3_9CYAN</name>
<evidence type="ECO:0000313" key="2">
    <source>
        <dbReference type="Proteomes" id="UP000218418"/>
    </source>
</evidence>
<organism evidence="1 2">
    <name type="scientific">Calothrix parasitica NIES-267</name>
    <dbReference type="NCBI Taxonomy" id="1973488"/>
    <lineage>
        <taxon>Bacteria</taxon>
        <taxon>Bacillati</taxon>
        <taxon>Cyanobacteriota</taxon>
        <taxon>Cyanophyceae</taxon>
        <taxon>Nostocales</taxon>
        <taxon>Calotrichaceae</taxon>
        <taxon>Calothrix</taxon>
    </lineage>
</organism>
<sequence length="322" mass="38132">MKLQTEQLLGTLEVLNEHLYNKTFFWDASVQGDFNVWNLIKFEKLIEPVTPEAAIEKWIQEEQMHHLLSPLEYPGEEPELDKFLDDKTKLSREKKYQSLLNLLKSNLEHIEAFKFQFPGYDEDFWWLDEIHEGIYPHKDFICGLIGKTFDDDWISITPTIPTRHTFLPEEIAVSDYQFTINQNLGENILNLELNIKSILEELTPLKLAICYPAGYSYSYIYQHCSSISQTKESVITQSFLKSGLFKIYKFQDFLSERDNSHYYESLRRKREQILSRFFKATFSQTKIYHLALYDIDYTYILGETPDKNYFGIKMSGSYEYNP</sequence>
<dbReference type="EMBL" id="AP018227">
    <property type="protein sequence ID" value="BAY85621.1"/>
    <property type="molecule type" value="Genomic_DNA"/>
</dbReference>
<gene>
    <name evidence="1" type="ORF">NIES267_51220</name>
</gene>
<dbReference type="AlphaFoldDB" id="A0A1Z4LWV3"/>
<accession>A0A1Z4LWV3</accession>
<evidence type="ECO:0000313" key="1">
    <source>
        <dbReference type="EMBL" id="BAY85621.1"/>
    </source>
</evidence>
<dbReference type="OrthoDB" id="493069at2"/>
<proteinExistence type="predicted"/>
<reference evidence="1 2" key="1">
    <citation type="submission" date="2017-06" db="EMBL/GenBank/DDBJ databases">
        <title>Genome sequencing of cyanobaciteial culture collection at National Institute for Environmental Studies (NIES).</title>
        <authorList>
            <person name="Hirose Y."/>
            <person name="Shimura Y."/>
            <person name="Fujisawa T."/>
            <person name="Nakamura Y."/>
            <person name="Kawachi M."/>
        </authorList>
    </citation>
    <scope>NUCLEOTIDE SEQUENCE [LARGE SCALE GENOMIC DNA]</scope>
    <source>
        <strain evidence="1 2">NIES-267</strain>
    </source>
</reference>
<keyword evidence="2" id="KW-1185">Reference proteome</keyword>